<dbReference type="Proteomes" id="UP000077255">
    <property type="component" value="Chromosome"/>
</dbReference>
<dbReference type="EMBL" id="CP014841">
    <property type="protein sequence ID" value="AND68200.1"/>
    <property type="molecule type" value="Genomic_DNA"/>
</dbReference>
<keyword evidence="2" id="KW-1185">Reference proteome</keyword>
<accession>A0A160MY89</accession>
<dbReference type="AlphaFoldDB" id="A0A160MY89"/>
<dbReference type="STRING" id="445710.ATSB10_07460"/>
<name>A0A160MY89_9GAMM</name>
<proteinExistence type="predicted"/>
<gene>
    <name evidence="1" type="ORF">ATSB10_07460</name>
</gene>
<protein>
    <submittedName>
        <fullName evidence="1">Uncharacterized protein</fullName>
    </submittedName>
</protein>
<sequence>MNDAPCPRMAADCGDHGIDGSAGMDDHGQAVIHRDGQLPVEQDLLPIPVEAFDEVVQADFTNRYRPVRIEPLVEQVAIGEAVPRQEHRVHAVCGKDVAVLLRQVCKGFPTRCGNGRHDHRPDAGISRALQHPIAIHVESGVIEVYVAVDERCHDGWRPLSDGVYDSDPCLRSREGKMTSRS</sequence>
<dbReference type="KEGG" id="dtx:ATSB10_07460"/>
<organism evidence="1 2">
    <name type="scientific">Dyella thiooxydans</name>
    <dbReference type="NCBI Taxonomy" id="445710"/>
    <lineage>
        <taxon>Bacteria</taxon>
        <taxon>Pseudomonadati</taxon>
        <taxon>Pseudomonadota</taxon>
        <taxon>Gammaproteobacteria</taxon>
        <taxon>Lysobacterales</taxon>
        <taxon>Rhodanobacteraceae</taxon>
        <taxon>Dyella</taxon>
    </lineage>
</organism>
<evidence type="ECO:0000313" key="2">
    <source>
        <dbReference type="Proteomes" id="UP000077255"/>
    </source>
</evidence>
<evidence type="ECO:0000313" key="1">
    <source>
        <dbReference type="EMBL" id="AND68200.1"/>
    </source>
</evidence>
<reference evidence="1 2" key="1">
    <citation type="submission" date="2016-02" db="EMBL/GenBank/DDBJ databases">
        <title>Complete genome sequencing and analysis of ATSB10, Dyella thiooxydans isolated from rhizosphere soil of sunflower (Helianthus annuus L.).</title>
        <authorList>
            <person name="Lee Y."/>
            <person name="Hwangbo K."/>
            <person name="Chung H."/>
            <person name="Yoo J."/>
            <person name="Kim K.Y."/>
            <person name="Sa T.M."/>
            <person name="Um Y."/>
            <person name="Madhaiyan M."/>
        </authorList>
    </citation>
    <scope>NUCLEOTIDE SEQUENCE [LARGE SCALE GENOMIC DNA]</scope>
    <source>
        <strain evidence="1 2">ATSB10</strain>
    </source>
</reference>